<dbReference type="Pfam" id="PF04773">
    <property type="entry name" value="FecR"/>
    <property type="match status" value="1"/>
</dbReference>
<organism evidence="3 4">
    <name type="scientific">Vulcaniibacterium tengchongense</name>
    <dbReference type="NCBI Taxonomy" id="1273429"/>
    <lineage>
        <taxon>Bacteria</taxon>
        <taxon>Pseudomonadati</taxon>
        <taxon>Pseudomonadota</taxon>
        <taxon>Gammaproteobacteria</taxon>
        <taxon>Lysobacterales</taxon>
        <taxon>Lysobacteraceae</taxon>
        <taxon>Vulcaniibacterium</taxon>
    </lineage>
</organism>
<accession>A0A3N4VE76</accession>
<feature type="domain" description="FecR protein" evidence="2">
    <location>
        <begin position="137"/>
        <end position="239"/>
    </location>
</feature>
<dbReference type="AlphaFoldDB" id="A0A3N4VE76"/>
<dbReference type="SUPFAM" id="SSF54106">
    <property type="entry name" value="LysM domain"/>
    <property type="match status" value="1"/>
</dbReference>
<protein>
    <submittedName>
        <fullName evidence="3">FecR family protein</fullName>
    </submittedName>
</protein>
<name>A0A3N4VE76_9GAMM</name>
<keyword evidence="4" id="KW-1185">Reference proteome</keyword>
<dbReference type="Gene3D" id="3.10.350.10">
    <property type="entry name" value="LysM domain"/>
    <property type="match status" value="1"/>
</dbReference>
<dbReference type="InterPro" id="IPR018392">
    <property type="entry name" value="LysM"/>
</dbReference>
<dbReference type="Gene3D" id="2.60.40.10">
    <property type="entry name" value="Immunoglobulins"/>
    <property type="match status" value="2"/>
</dbReference>
<dbReference type="EMBL" id="RKQN01000001">
    <property type="protein sequence ID" value="RPE81306.1"/>
    <property type="molecule type" value="Genomic_DNA"/>
</dbReference>
<dbReference type="RefSeq" id="WP_123768873.1">
    <property type="nucleotide sequence ID" value="NZ_RKQN01000001.1"/>
</dbReference>
<reference evidence="3 4" key="1">
    <citation type="submission" date="2018-11" db="EMBL/GenBank/DDBJ databases">
        <title>Genomic Encyclopedia of Type Strains, Phase IV (KMG-IV): sequencing the most valuable type-strain genomes for metagenomic binning, comparative biology and taxonomic classification.</title>
        <authorList>
            <person name="Goeker M."/>
        </authorList>
    </citation>
    <scope>NUCLEOTIDE SEQUENCE [LARGE SCALE GENOMIC DNA]</scope>
    <source>
        <strain evidence="3 4">DSM 25623</strain>
    </source>
</reference>
<feature type="domain" description="LysM" evidence="1">
    <location>
        <begin position="46"/>
        <end position="92"/>
    </location>
</feature>
<dbReference type="OrthoDB" id="9813091at2"/>
<dbReference type="InterPro" id="IPR006860">
    <property type="entry name" value="FecR"/>
</dbReference>
<dbReference type="Gene3D" id="2.60.120.1440">
    <property type="match status" value="1"/>
</dbReference>
<dbReference type="CDD" id="cd00118">
    <property type="entry name" value="LysM"/>
    <property type="match status" value="1"/>
</dbReference>
<dbReference type="Proteomes" id="UP000269708">
    <property type="component" value="Unassembled WGS sequence"/>
</dbReference>
<evidence type="ECO:0000259" key="2">
    <source>
        <dbReference type="Pfam" id="PF04773"/>
    </source>
</evidence>
<dbReference type="InterPro" id="IPR016930">
    <property type="entry name" value="UCP029644"/>
</dbReference>
<gene>
    <name evidence="3" type="ORF">EDC50_0491</name>
</gene>
<sequence length="559" mass="61001">MSNAAALRPPRASPPLRFRRLSPFLPFALLAALLLAPAAAAQDWMYRVRPGDNLWDLGLRHLKPGIDWRRLQAHNAVQDPYRLPPGMLLRFPVAWLRVEPVRARVIALRGQVRAQAAAGARPADAVEDLRLGVGGWLETGADASATIEFADGSRLTVDGGSRVEFDRLSVYAATGMVDTRMRLQRGRAANRVTPAQGPASRYIIATPSATTSVRGTRFRVGAGAGDAPDTAEVLEGQVQVADDRRGVLLRPGFGTVVGRDGAPAALALLPAPALDEAGSRLQTLPLTLRWAPLDGARAYRVEVVRADAPEVQLYSAVTEATELRIDALPGGRHRVLLRGIAGNGLEGRDAERTIAVSDKPLPPLTVRPRAGERVHQPRPRFEWTRSEDASGTLIQIARDPDFDQPLLESQARRERFRPEQALAPGRYYWRLASRDGEGRTGPFGEALAFEVSDAPPDPGLESEQARAGRVVLRWQAGEPGQRHRVQVARRPDFAAPLFDQVVDRPQVELERPLGGRWYIRVQTVDDDGYAAPYGPVQELRFPCRLCYGAGAAALLLLAL</sequence>
<evidence type="ECO:0000313" key="4">
    <source>
        <dbReference type="Proteomes" id="UP000269708"/>
    </source>
</evidence>
<evidence type="ECO:0000313" key="3">
    <source>
        <dbReference type="EMBL" id="RPE81306.1"/>
    </source>
</evidence>
<evidence type="ECO:0000259" key="1">
    <source>
        <dbReference type="Pfam" id="PF01476"/>
    </source>
</evidence>
<dbReference type="PIRSF" id="PIRSF029644">
    <property type="entry name" value="UCP029644"/>
    <property type="match status" value="1"/>
</dbReference>
<dbReference type="PANTHER" id="PTHR38731">
    <property type="entry name" value="LIPL45-RELATED LIPOPROTEIN-RELATED"/>
    <property type="match status" value="1"/>
</dbReference>
<dbReference type="InterPro" id="IPR036779">
    <property type="entry name" value="LysM_dom_sf"/>
</dbReference>
<dbReference type="Pfam" id="PF01476">
    <property type="entry name" value="LysM"/>
    <property type="match status" value="1"/>
</dbReference>
<comment type="caution">
    <text evidence="3">The sequence shown here is derived from an EMBL/GenBank/DDBJ whole genome shotgun (WGS) entry which is preliminary data.</text>
</comment>
<dbReference type="InterPro" id="IPR013783">
    <property type="entry name" value="Ig-like_fold"/>
</dbReference>
<proteinExistence type="predicted"/>